<reference evidence="3 4" key="1">
    <citation type="journal article" date="2019" name="Sci. Rep.">
        <title>Comparative genomics of chytrid fungi reveal insights into the obligate biotrophic and pathogenic lifestyle of Synchytrium endobioticum.</title>
        <authorList>
            <person name="van de Vossenberg B.T.L.H."/>
            <person name="Warris S."/>
            <person name="Nguyen H.D.T."/>
            <person name="van Gent-Pelzer M.P.E."/>
            <person name="Joly D.L."/>
            <person name="van de Geest H.C."/>
            <person name="Bonants P.J.M."/>
            <person name="Smith D.S."/>
            <person name="Levesque C.A."/>
            <person name="van der Lee T.A.J."/>
        </authorList>
    </citation>
    <scope>NUCLEOTIDE SEQUENCE [LARGE SCALE GENOMIC DNA]</scope>
    <source>
        <strain evidence="3 4">MB42</strain>
    </source>
</reference>
<dbReference type="AlphaFoldDB" id="A0A507BTT6"/>
<evidence type="ECO:0000256" key="1">
    <source>
        <dbReference type="SAM" id="MobiDB-lite"/>
    </source>
</evidence>
<feature type="compositionally biased region" description="Polar residues" evidence="1">
    <location>
        <begin position="72"/>
        <end position="100"/>
    </location>
</feature>
<feature type="region of interest" description="Disordered" evidence="1">
    <location>
        <begin position="40"/>
        <end position="164"/>
    </location>
</feature>
<dbReference type="VEuPathDB" id="FungiDB:SeMB42_g07620"/>
<keyword evidence="4" id="KW-1185">Reference proteome</keyword>
<feature type="compositionally biased region" description="Low complexity" evidence="1">
    <location>
        <begin position="53"/>
        <end position="67"/>
    </location>
</feature>
<feature type="domain" description="BZIP" evidence="2">
    <location>
        <begin position="110"/>
        <end position="144"/>
    </location>
</feature>
<dbReference type="Proteomes" id="UP000317494">
    <property type="component" value="Unassembled WGS sequence"/>
</dbReference>
<name>A0A507BTT6_9FUNG</name>
<dbReference type="GO" id="GO:0003700">
    <property type="term" value="F:DNA-binding transcription factor activity"/>
    <property type="evidence" value="ECO:0007669"/>
    <property type="project" value="InterPro"/>
</dbReference>
<evidence type="ECO:0000313" key="3">
    <source>
        <dbReference type="EMBL" id="TPX32387.1"/>
    </source>
</evidence>
<feature type="compositionally biased region" description="Basic residues" evidence="1">
    <location>
        <begin position="113"/>
        <end position="129"/>
    </location>
</feature>
<organism evidence="3 4">
    <name type="scientific">Synchytrium endobioticum</name>
    <dbReference type="NCBI Taxonomy" id="286115"/>
    <lineage>
        <taxon>Eukaryota</taxon>
        <taxon>Fungi</taxon>
        <taxon>Fungi incertae sedis</taxon>
        <taxon>Chytridiomycota</taxon>
        <taxon>Chytridiomycota incertae sedis</taxon>
        <taxon>Chytridiomycetes</taxon>
        <taxon>Synchytriales</taxon>
        <taxon>Synchytriaceae</taxon>
        <taxon>Synchytrium</taxon>
    </lineage>
</organism>
<dbReference type="InterPro" id="IPR004827">
    <property type="entry name" value="bZIP"/>
</dbReference>
<feature type="compositionally biased region" description="Basic and acidic residues" evidence="1">
    <location>
        <begin position="130"/>
        <end position="142"/>
    </location>
</feature>
<comment type="caution">
    <text evidence="3">The sequence shown here is derived from an EMBL/GenBank/DDBJ whole genome shotgun (WGS) entry which is preliminary data.</text>
</comment>
<proteinExistence type="predicted"/>
<protein>
    <recommendedName>
        <fullName evidence="2">BZIP domain-containing protein</fullName>
    </recommendedName>
</protein>
<accession>A0A507BTT6</accession>
<gene>
    <name evidence="3" type="ORF">SeMB42_g07620</name>
</gene>
<evidence type="ECO:0000259" key="2">
    <source>
        <dbReference type="Pfam" id="PF07716"/>
    </source>
</evidence>
<dbReference type="EMBL" id="QEAN01000572">
    <property type="protein sequence ID" value="TPX32387.1"/>
    <property type="molecule type" value="Genomic_DNA"/>
</dbReference>
<dbReference type="Pfam" id="PF07716">
    <property type="entry name" value="bZIP_2"/>
    <property type="match status" value="1"/>
</dbReference>
<sequence>MDPLAYLNLPAAFHIQQQQQAADDLTSWLNADFAVADSSGLRDPVTPPPLFPTSPLLPSISSPSNSPDDTRSGNTDSTVLVQTLPLQTYSLSNSQNSPKSTPEERTLGEQEKRKRTRLASARFRQRKKLKEQSLERAARDMSSKVSMASQQGSAKEQIFCPPAL</sequence>
<feature type="compositionally biased region" description="Polar residues" evidence="1">
    <location>
        <begin position="143"/>
        <end position="154"/>
    </location>
</feature>
<feature type="compositionally biased region" description="Basic and acidic residues" evidence="1">
    <location>
        <begin position="101"/>
        <end position="112"/>
    </location>
</feature>
<evidence type="ECO:0000313" key="4">
    <source>
        <dbReference type="Proteomes" id="UP000317494"/>
    </source>
</evidence>